<dbReference type="Proteomes" id="UP000655366">
    <property type="component" value="Unassembled WGS sequence"/>
</dbReference>
<sequence>MRSQFIAYRENWREDAQRENLSDAASMARIVGEEYLRGRTVEQATADEWRLKVQRLALEVLHVHKAPLPLCKGVQQPKVSPDSAHRSRSPGRDWPAVTPFAEASKR</sequence>
<keyword evidence="3" id="KW-1185">Reference proteome</keyword>
<proteinExistence type="predicted"/>
<protein>
    <submittedName>
        <fullName evidence="2">Uncharacterized protein</fullName>
    </submittedName>
</protein>
<comment type="caution">
    <text evidence="2">The sequence shown here is derived from an EMBL/GenBank/DDBJ whole genome shotgun (WGS) entry which is preliminary data.</text>
</comment>
<evidence type="ECO:0000313" key="2">
    <source>
        <dbReference type="EMBL" id="MBG0739051.1"/>
    </source>
</evidence>
<dbReference type="EMBL" id="JADNYM010000006">
    <property type="protein sequence ID" value="MBG0739051.1"/>
    <property type="molecule type" value="Genomic_DNA"/>
</dbReference>
<evidence type="ECO:0000313" key="3">
    <source>
        <dbReference type="Proteomes" id="UP000655366"/>
    </source>
</evidence>
<name>A0A931CQA7_9MICC</name>
<dbReference type="AlphaFoldDB" id="A0A931CQA7"/>
<reference evidence="2 3" key="1">
    <citation type="submission" date="2020-11" db="EMBL/GenBank/DDBJ databases">
        <title>Arthrobacter antarcticus sp. nov., isolated from Antarctic Soil.</title>
        <authorList>
            <person name="Li J."/>
        </authorList>
    </citation>
    <scope>NUCLEOTIDE SEQUENCE [LARGE SCALE GENOMIC DNA]</scope>
    <source>
        <strain evidence="2 3">Z1-20</strain>
    </source>
</reference>
<accession>A0A931CQA7</accession>
<feature type="region of interest" description="Disordered" evidence="1">
    <location>
        <begin position="72"/>
        <end position="106"/>
    </location>
</feature>
<evidence type="ECO:0000256" key="1">
    <source>
        <dbReference type="SAM" id="MobiDB-lite"/>
    </source>
</evidence>
<gene>
    <name evidence="2" type="ORF">IV500_06505</name>
</gene>
<dbReference type="RefSeq" id="WP_196395994.1">
    <property type="nucleotide sequence ID" value="NZ_JADNYM010000006.1"/>
</dbReference>
<organism evidence="2 3">
    <name type="scientific">Arthrobacter terrae</name>
    <dbReference type="NCBI Taxonomy" id="2935737"/>
    <lineage>
        <taxon>Bacteria</taxon>
        <taxon>Bacillati</taxon>
        <taxon>Actinomycetota</taxon>
        <taxon>Actinomycetes</taxon>
        <taxon>Micrococcales</taxon>
        <taxon>Micrococcaceae</taxon>
        <taxon>Arthrobacter</taxon>
    </lineage>
</organism>